<evidence type="ECO:0000256" key="1">
    <source>
        <dbReference type="ARBA" id="ARBA00004127"/>
    </source>
</evidence>
<reference evidence="6" key="1">
    <citation type="submission" date="2014-09" db="EMBL/GenBank/DDBJ databases">
        <title>Draft genome sequence of an oleaginous Mucoromycotina fungus Mucor ambiguus NBRC6742.</title>
        <authorList>
            <person name="Takeda I."/>
            <person name="Yamane N."/>
            <person name="Morita T."/>
            <person name="Tamano K."/>
            <person name="Machida M."/>
            <person name="Baker S."/>
            <person name="Koike H."/>
        </authorList>
    </citation>
    <scope>NUCLEOTIDE SEQUENCE</scope>
    <source>
        <strain evidence="6">NBRC 6742</strain>
    </source>
</reference>
<organism evidence="6">
    <name type="scientific">Mucor ambiguus</name>
    <dbReference type="NCBI Taxonomy" id="91626"/>
    <lineage>
        <taxon>Eukaryota</taxon>
        <taxon>Fungi</taxon>
        <taxon>Fungi incertae sedis</taxon>
        <taxon>Mucoromycota</taxon>
        <taxon>Mucoromycotina</taxon>
        <taxon>Mucoromycetes</taxon>
        <taxon>Mucorales</taxon>
        <taxon>Mucorineae</taxon>
        <taxon>Mucoraceae</taxon>
        <taxon>Mucor</taxon>
    </lineage>
</organism>
<dbReference type="InterPro" id="IPR006838">
    <property type="entry name" value="ADTRP_AIG1"/>
</dbReference>
<sequence length="227" mass="25952">MPHTLSLVFSTIGLCSNVYALRNMNSAAFENPYALGFGGQYQQYLTILGLTTATIAFGLKIIRHFIPSFSPLIYEIVTNIATPLEGLISVMYWSMILIDPHLLIPKDMPGIPLLLDCTLHLFPAVFLWIDFLAFEVDFKRSNAHVRVIYAFAAFYFCWSWYCYQVNGFWAYPFLAEFSLPMRVTFFAGSGVLCWGMYEFGAMIHYKLHATAKQAAHQLKQRDPRLTQ</sequence>
<evidence type="ECO:0000313" key="6">
    <source>
        <dbReference type="EMBL" id="GAN09832.1"/>
    </source>
</evidence>
<evidence type="ECO:0000256" key="3">
    <source>
        <dbReference type="ARBA" id="ARBA00022989"/>
    </source>
</evidence>
<accession>A0A0C9N1I9</accession>
<gene>
    <name evidence="6" type="ORF">MAM1_0296c09365</name>
</gene>
<dbReference type="AlphaFoldDB" id="A0A0C9N1I9"/>
<keyword evidence="3 5" id="KW-1133">Transmembrane helix</keyword>
<feature type="transmembrane region" description="Helical" evidence="5">
    <location>
        <begin position="74"/>
        <end position="93"/>
    </location>
</feature>
<comment type="subcellular location">
    <subcellularLocation>
        <location evidence="1">Endomembrane system</location>
        <topology evidence="1">Multi-pass membrane protein</topology>
    </subcellularLocation>
</comment>
<dbReference type="GO" id="GO:0016020">
    <property type="term" value="C:membrane"/>
    <property type="evidence" value="ECO:0007669"/>
    <property type="project" value="InterPro"/>
</dbReference>
<keyword evidence="2 5" id="KW-0812">Transmembrane</keyword>
<dbReference type="EMBL" id="DF836585">
    <property type="protein sequence ID" value="GAN09832.1"/>
    <property type="molecule type" value="Genomic_DNA"/>
</dbReference>
<feature type="transmembrane region" description="Helical" evidence="5">
    <location>
        <begin position="44"/>
        <end position="62"/>
    </location>
</feature>
<evidence type="ECO:0000313" key="7">
    <source>
        <dbReference type="Proteomes" id="UP000053815"/>
    </source>
</evidence>
<name>A0A0C9N1I9_9FUNG</name>
<evidence type="ECO:0000256" key="4">
    <source>
        <dbReference type="ARBA" id="ARBA00023136"/>
    </source>
</evidence>
<keyword evidence="4 5" id="KW-0472">Membrane</keyword>
<evidence type="ECO:0000256" key="2">
    <source>
        <dbReference type="ARBA" id="ARBA00022692"/>
    </source>
</evidence>
<feature type="transmembrane region" description="Helical" evidence="5">
    <location>
        <begin position="146"/>
        <end position="163"/>
    </location>
</feature>
<keyword evidence="7" id="KW-1185">Reference proteome</keyword>
<protein>
    <submittedName>
        <fullName evidence="6">Conserved fungal protein</fullName>
    </submittedName>
</protein>
<dbReference type="Proteomes" id="UP000053815">
    <property type="component" value="Unassembled WGS sequence"/>
</dbReference>
<dbReference type="OrthoDB" id="1898221at2759"/>
<dbReference type="PANTHER" id="PTHR10989">
    <property type="entry name" value="ANDROGEN-INDUCED PROTEIN 1-RELATED"/>
    <property type="match status" value="1"/>
</dbReference>
<evidence type="ECO:0000256" key="5">
    <source>
        <dbReference type="SAM" id="Phobius"/>
    </source>
</evidence>
<dbReference type="PANTHER" id="PTHR10989:SF16">
    <property type="entry name" value="AT02829P-RELATED"/>
    <property type="match status" value="1"/>
</dbReference>
<dbReference type="GO" id="GO:0012505">
    <property type="term" value="C:endomembrane system"/>
    <property type="evidence" value="ECO:0007669"/>
    <property type="project" value="UniProtKB-SubCell"/>
</dbReference>
<dbReference type="Pfam" id="PF04750">
    <property type="entry name" value="Far-17a_AIG1"/>
    <property type="match status" value="1"/>
</dbReference>
<proteinExistence type="predicted"/>
<feature type="transmembrane region" description="Helical" evidence="5">
    <location>
        <begin position="183"/>
        <end position="203"/>
    </location>
</feature>
<feature type="transmembrane region" description="Helical" evidence="5">
    <location>
        <begin position="113"/>
        <end position="134"/>
    </location>
</feature>